<gene>
    <name evidence="2" type="ORF">R1sor_017844</name>
</gene>
<dbReference type="Proteomes" id="UP001633002">
    <property type="component" value="Unassembled WGS sequence"/>
</dbReference>
<dbReference type="InterPro" id="IPR023346">
    <property type="entry name" value="Lysozyme-like_dom_sf"/>
</dbReference>
<reference evidence="2 3" key="1">
    <citation type="submission" date="2024-09" db="EMBL/GenBank/DDBJ databases">
        <title>Chromosome-scale assembly of Riccia sorocarpa.</title>
        <authorList>
            <person name="Paukszto L."/>
        </authorList>
    </citation>
    <scope>NUCLEOTIDE SEQUENCE [LARGE SCALE GENOMIC DNA]</scope>
    <source>
        <strain evidence="2">LP-2024</strain>
        <tissue evidence="2">Aerial parts of the thallus</tissue>
    </source>
</reference>
<keyword evidence="3" id="KW-1185">Reference proteome</keyword>
<evidence type="ECO:0000313" key="2">
    <source>
        <dbReference type="EMBL" id="KAL3699822.1"/>
    </source>
</evidence>
<dbReference type="AlphaFoldDB" id="A0ABD3IC23"/>
<name>A0ABD3IC23_9MARC</name>
<proteinExistence type="predicted"/>
<protein>
    <recommendedName>
        <fullName evidence="1">Glycoside hydrolase family 19 catalytic domain-containing protein</fullName>
    </recommendedName>
</protein>
<accession>A0ABD3IC23</accession>
<dbReference type="SUPFAM" id="SSF53955">
    <property type="entry name" value="Lysozyme-like"/>
    <property type="match status" value="1"/>
</dbReference>
<dbReference type="InterPro" id="IPR000726">
    <property type="entry name" value="Glyco_hydro_19_cat"/>
</dbReference>
<dbReference type="EMBL" id="JBJQOH010000001">
    <property type="protein sequence ID" value="KAL3699822.1"/>
    <property type="molecule type" value="Genomic_DNA"/>
</dbReference>
<evidence type="ECO:0000259" key="1">
    <source>
        <dbReference type="Pfam" id="PF00182"/>
    </source>
</evidence>
<organism evidence="2 3">
    <name type="scientific">Riccia sorocarpa</name>
    <dbReference type="NCBI Taxonomy" id="122646"/>
    <lineage>
        <taxon>Eukaryota</taxon>
        <taxon>Viridiplantae</taxon>
        <taxon>Streptophyta</taxon>
        <taxon>Embryophyta</taxon>
        <taxon>Marchantiophyta</taxon>
        <taxon>Marchantiopsida</taxon>
        <taxon>Marchantiidae</taxon>
        <taxon>Marchantiales</taxon>
        <taxon>Ricciaceae</taxon>
        <taxon>Riccia</taxon>
    </lineage>
</organism>
<evidence type="ECO:0000313" key="3">
    <source>
        <dbReference type="Proteomes" id="UP001633002"/>
    </source>
</evidence>
<feature type="domain" description="Glycoside hydrolase family 19 catalytic" evidence="1">
    <location>
        <begin position="9"/>
        <end position="58"/>
    </location>
</feature>
<sequence>MLQIMYGYNTQNKYCGWSKAKDGPYAWGLCYYQELAPSNLYCKEDYNYPCVAGVSYYSLVCELVMCDYAHKDISKIHAGSPACCLHRTVSPASSSSSSNSEMKPRAMARSLGAQKNAARLWMTKQDYKMIVTYLENPDNFAAINGGGRKTKITGKT</sequence>
<dbReference type="Pfam" id="PF00182">
    <property type="entry name" value="Glyco_hydro_19"/>
    <property type="match status" value="1"/>
</dbReference>
<comment type="caution">
    <text evidence="2">The sequence shown here is derived from an EMBL/GenBank/DDBJ whole genome shotgun (WGS) entry which is preliminary data.</text>
</comment>